<evidence type="ECO:0000313" key="4">
    <source>
        <dbReference type="Proteomes" id="UP001583193"/>
    </source>
</evidence>
<dbReference type="Gene3D" id="3.40.50.300">
    <property type="entry name" value="P-loop containing nucleotide triphosphate hydrolases"/>
    <property type="match status" value="1"/>
</dbReference>
<proteinExistence type="predicted"/>
<comment type="caution">
    <text evidence="3">The sequence shown here is derived from an EMBL/GenBank/DDBJ whole genome shotgun (WGS) entry which is preliminary data.</text>
</comment>
<dbReference type="InterPro" id="IPR056884">
    <property type="entry name" value="NPHP3-like_N"/>
</dbReference>
<dbReference type="InterPro" id="IPR027417">
    <property type="entry name" value="P-loop_NTPase"/>
</dbReference>
<sequence>MDVVSDTASLAALLQLATNVIHYVKSVINAPKIKRKLLTALIQARGLLSTLVDLTQEVEDEDWSHTIQNLSIHNGPLSVFQDILEKIARKLGVTTPGLKIPKALNRLLWPFDQTNLQEMLASLEKLKTHFLLAIANDHMRLSIAIRNDLHEIHNKLNIASIDTQRRTIVSLSREQEIIVNSLAPRNLSSELDGDEVMKLKVGAKWLLEHNDFKKWHEASDTQRLLVIIGIPGSGKSSISRVTGFFLKAWHRSEVDVCVAYFAFHFAQKERLNKSLVLSHIVQQMLSERPYLMEHVAALRLTGGPLSSRESIDLICRARGELKQLYLILDGLDEVENACGNLVEDLLTINPPLNILITARPTPVVRDAFQDSDVLHLTSALTFPCHLEAVIKTLEEVPRIAGYLDHNEVNIANVAKVIVKKSNGSWTFTTSMIKSLAQAETRAIFERLLGDSPRCLVETYELIFGKVTHQPVAFAALGKKTLRIMFETACSTSANQLRSVLESELRAIRAAQNLSRNLTEGEIFEACITSCKGFVVSVGMPGEAERRLQIIHLSAKVFLETHGIPE</sequence>
<accession>A0ABR3XRT4</accession>
<gene>
    <name evidence="3" type="ORF">Plec18167_004375</name>
</gene>
<name>A0ABR3XRT4_9EURO</name>
<dbReference type="EMBL" id="JAVDPF010000012">
    <property type="protein sequence ID" value="KAL1878308.1"/>
    <property type="molecule type" value="Genomic_DNA"/>
</dbReference>
<keyword evidence="4" id="KW-1185">Reference proteome</keyword>
<keyword evidence="1" id="KW-0677">Repeat</keyword>
<evidence type="ECO:0000259" key="2">
    <source>
        <dbReference type="PROSITE" id="PS50837"/>
    </source>
</evidence>
<dbReference type="PANTHER" id="PTHR10039:SF15">
    <property type="entry name" value="NACHT DOMAIN-CONTAINING PROTEIN"/>
    <property type="match status" value="1"/>
</dbReference>
<evidence type="ECO:0000313" key="3">
    <source>
        <dbReference type="EMBL" id="KAL1878308.1"/>
    </source>
</evidence>
<organism evidence="3 4">
    <name type="scientific">Paecilomyces lecythidis</name>
    <dbReference type="NCBI Taxonomy" id="3004212"/>
    <lineage>
        <taxon>Eukaryota</taxon>
        <taxon>Fungi</taxon>
        <taxon>Dikarya</taxon>
        <taxon>Ascomycota</taxon>
        <taxon>Pezizomycotina</taxon>
        <taxon>Eurotiomycetes</taxon>
        <taxon>Eurotiomycetidae</taxon>
        <taxon>Eurotiales</taxon>
        <taxon>Thermoascaceae</taxon>
        <taxon>Paecilomyces</taxon>
    </lineage>
</organism>
<dbReference type="SUPFAM" id="SSF52540">
    <property type="entry name" value="P-loop containing nucleoside triphosphate hydrolases"/>
    <property type="match status" value="1"/>
</dbReference>
<dbReference type="Proteomes" id="UP001583193">
    <property type="component" value="Unassembled WGS sequence"/>
</dbReference>
<dbReference type="Pfam" id="PF24883">
    <property type="entry name" value="NPHP3_N"/>
    <property type="match status" value="1"/>
</dbReference>
<reference evidence="3 4" key="1">
    <citation type="journal article" date="2024" name="IMA Fungus">
        <title>IMA Genome - F19 : A genome assembly and annotation guide to empower mycologists, including annotated draft genome sequences of Ceratocystis pirilliformis, Diaporthe australafricana, Fusarium ophioides, Paecilomyces lecythidis, and Sporothrix stenoceras.</title>
        <authorList>
            <person name="Aylward J."/>
            <person name="Wilson A.M."/>
            <person name="Visagie C.M."/>
            <person name="Spraker J."/>
            <person name="Barnes I."/>
            <person name="Buitendag C."/>
            <person name="Ceriani C."/>
            <person name="Del Mar Angel L."/>
            <person name="du Plessis D."/>
            <person name="Fuchs T."/>
            <person name="Gasser K."/>
            <person name="Kramer D."/>
            <person name="Li W."/>
            <person name="Munsamy K."/>
            <person name="Piso A."/>
            <person name="Price J.L."/>
            <person name="Sonnekus B."/>
            <person name="Thomas C."/>
            <person name="van der Nest A."/>
            <person name="van Dijk A."/>
            <person name="van Heerden A."/>
            <person name="van Vuuren N."/>
            <person name="Yilmaz N."/>
            <person name="Duong T.A."/>
            <person name="van der Merwe N.A."/>
            <person name="Wingfield M.J."/>
            <person name="Wingfield B.D."/>
        </authorList>
    </citation>
    <scope>NUCLEOTIDE SEQUENCE [LARGE SCALE GENOMIC DNA]</scope>
    <source>
        <strain evidence="3 4">CMW 18167</strain>
    </source>
</reference>
<dbReference type="InterPro" id="IPR007111">
    <property type="entry name" value="NACHT_NTPase"/>
</dbReference>
<protein>
    <recommendedName>
        <fullName evidence="2">NACHT domain-containing protein</fullName>
    </recommendedName>
</protein>
<evidence type="ECO:0000256" key="1">
    <source>
        <dbReference type="ARBA" id="ARBA00022737"/>
    </source>
</evidence>
<dbReference type="PROSITE" id="PS50837">
    <property type="entry name" value="NACHT"/>
    <property type="match status" value="1"/>
</dbReference>
<feature type="domain" description="NACHT" evidence="2">
    <location>
        <begin position="223"/>
        <end position="360"/>
    </location>
</feature>
<dbReference type="PANTHER" id="PTHR10039">
    <property type="entry name" value="AMELOGENIN"/>
    <property type="match status" value="1"/>
</dbReference>